<feature type="region of interest" description="Disordered" evidence="1">
    <location>
        <begin position="1"/>
        <end position="52"/>
    </location>
</feature>
<dbReference type="Proteomes" id="UP000045706">
    <property type="component" value="Unassembled WGS sequence"/>
</dbReference>
<sequence>RPASRPLDPLDRRPPRQHCGRPPSHLRQRLHFRPQGSLRAPASRRPPHLLRL</sequence>
<reference evidence="3" key="1">
    <citation type="submission" date="2015-05" db="EMBL/GenBank/DDBJ databases">
        <authorList>
            <person name="Fogelqvist Johan"/>
        </authorList>
    </citation>
    <scope>NUCLEOTIDE SEQUENCE [LARGE SCALE GENOMIC DNA]</scope>
</reference>
<proteinExistence type="predicted"/>
<evidence type="ECO:0000313" key="3">
    <source>
        <dbReference type="Proteomes" id="UP000045706"/>
    </source>
</evidence>
<name>A0A0G4NGT5_VERLO</name>
<feature type="non-terminal residue" evidence="2">
    <location>
        <position position="1"/>
    </location>
</feature>
<organism evidence="2 3">
    <name type="scientific">Verticillium longisporum</name>
    <name type="common">Verticillium dahliae var. longisporum</name>
    <dbReference type="NCBI Taxonomy" id="100787"/>
    <lineage>
        <taxon>Eukaryota</taxon>
        <taxon>Fungi</taxon>
        <taxon>Dikarya</taxon>
        <taxon>Ascomycota</taxon>
        <taxon>Pezizomycotina</taxon>
        <taxon>Sordariomycetes</taxon>
        <taxon>Hypocreomycetidae</taxon>
        <taxon>Glomerellales</taxon>
        <taxon>Plectosphaerellaceae</taxon>
        <taxon>Verticillium</taxon>
    </lineage>
</organism>
<protein>
    <submittedName>
        <fullName evidence="2">Uncharacterized protein</fullName>
    </submittedName>
</protein>
<dbReference type="EMBL" id="CVQI01035040">
    <property type="protein sequence ID" value="CRK45667.1"/>
    <property type="molecule type" value="Genomic_DNA"/>
</dbReference>
<evidence type="ECO:0000313" key="2">
    <source>
        <dbReference type="EMBL" id="CRK45667.1"/>
    </source>
</evidence>
<evidence type="ECO:0000256" key="1">
    <source>
        <dbReference type="SAM" id="MobiDB-lite"/>
    </source>
</evidence>
<feature type="compositionally biased region" description="Basic residues" evidence="1">
    <location>
        <begin position="15"/>
        <end position="32"/>
    </location>
</feature>
<gene>
    <name evidence="2" type="ORF">BN1723_019809</name>
</gene>
<accession>A0A0G4NGT5</accession>
<dbReference type="AlphaFoldDB" id="A0A0G4NGT5"/>